<keyword evidence="1" id="KW-0812">Transmembrane</keyword>
<evidence type="ECO:0000313" key="2">
    <source>
        <dbReference type="EMBL" id="MDG2946084.1"/>
    </source>
</evidence>
<accession>A0ABT6ETP9</accession>
<protein>
    <submittedName>
        <fullName evidence="2">Uncharacterized protein</fullName>
    </submittedName>
</protein>
<organism evidence="2 3">
    <name type="scientific">Exercitatus varius</name>
    <dbReference type="NCBI Taxonomy" id="67857"/>
    <lineage>
        <taxon>Bacteria</taxon>
        <taxon>Pseudomonadati</taxon>
        <taxon>Pseudomonadota</taxon>
        <taxon>Gammaproteobacteria</taxon>
        <taxon>Pasteurellales</taxon>
        <taxon>Pasteurellaceae</taxon>
        <taxon>Exercitatus</taxon>
    </lineage>
</organism>
<dbReference type="EMBL" id="JARQTX010000006">
    <property type="protein sequence ID" value="MDG2946084.1"/>
    <property type="molecule type" value="Genomic_DNA"/>
</dbReference>
<keyword evidence="3" id="KW-1185">Reference proteome</keyword>
<comment type="caution">
    <text evidence="2">The sequence shown here is derived from an EMBL/GenBank/DDBJ whole genome shotgun (WGS) entry which is preliminary data.</text>
</comment>
<keyword evidence="1" id="KW-0472">Membrane</keyword>
<dbReference type="RefSeq" id="WP_317485947.1">
    <property type="nucleotide sequence ID" value="NZ_JARQTO010000001.1"/>
</dbReference>
<dbReference type="GeneID" id="93225800"/>
<reference evidence="2 3" key="1">
    <citation type="submission" date="2023-03" db="EMBL/GenBank/DDBJ databases">
        <title>Classification of Bisgaard taxon 6 and taxon 10 as Exercitatus varius gen. nov., spec. nov.</title>
        <authorList>
            <person name="Christensen H."/>
        </authorList>
    </citation>
    <scope>NUCLEOTIDE SEQUENCE [LARGE SCALE GENOMIC DNA]</scope>
    <source>
        <strain evidence="2 3">23350_01</strain>
    </source>
</reference>
<dbReference type="Proteomes" id="UP001216057">
    <property type="component" value="Unassembled WGS sequence"/>
</dbReference>
<feature type="transmembrane region" description="Helical" evidence="1">
    <location>
        <begin position="355"/>
        <end position="377"/>
    </location>
</feature>
<proteinExistence type="predicted"/>
<sequence>MNTKEKTLKQKRLEQLFQECQDTVISQTLSALGLCKGMFTDRDGGNVTTLKNFKREDNSYVHERDHASYEQANKKFERSDYTDRAWNEKKAKYKAGGIDKYTGKEFEDSTSVDLDHITPLKKIDSNKKYHLAYNTGTDSGRERLRDIANNDQNLAPTNASINRSKGKKTNSEFLESTPIERKKELGVNDELMKKEEKKSQKYIESQGNKELLKKQTKEILSSGGEQAIDMGVKQAFSSLMIEVINITFNEVKIIVRDENILDKKSLKQFNNRIKRNIRAFICKVPDILKDSIKGGISGFLSNLFTFIINNFISTAKKIVTMIREGFRAIYRVFKMIFFPPEGMSKTEIWANAIKLLSTTLITTFALTFTDTIAAFLTVNLPILTPIADVIASVFIGIISGLASALISYLIDSLLDKFIDRHDEQMMDMLLEQSEIREKLVTDLITFINTSEKSVQVYTHIIQRNQLICQNFATIENNNTVIHSGISQSVKKIQKVTEQTKSQITKSIETVNSIESSQIDIEIFLANY</sequence>
<name>A0ABT6ETP9_9PAST</name>
<evidence type="ECO:0000313" key="3">
    <source>
        <dbReference type="Proteomes" id="UP001216057"/>
    </source>
</evidence>
<gene>
    <name evidence="2" type="ORF">P7M32_06535</name>
</gene>
<feature type="transmembrane region" description="Helical" evidence="1">
    <location>
        <begin position="389"/>
        <end position="410"/>
    </location>
</feature>
<keyword evidence="1" id="KW-1133">Transmembrane helix</keyword>
<evidence type="ECO:0000256" key="1">
    <source>
        <dbReference type="SAM" id="Phobius"/>
    </source>
</evidence>